<evidence type="ECO:0000313" key="3">
    <source>
        <dbReference type="Proteomes" id="UP001218188"/>
    </source>
</evidence>
<protein>
    <submittedName>
        <fullName evidence="2">Uncharacterized protein</fullName>
    </submittedName>
</protein>
<feature type="region of interest" description="Disordered" evidence="1">
    <location>
        <begin position="157"/>
        <end position="185"/>
    </location>
</feature>
<dbReference type="EMBL" id="JARJCM010000229">
    <property type="protein sequence ID" value="KAJ7021529.1"/>
    <property type="molecule type" value="Genomic_DNA"/>
</dbReference>
<sequence>MLQADCLCSPKRHGHNERRSHIELKTMAIKSFKSYWSLLQTRSQDQDNAHLLEHICDNSASAPLTHILPAPGSIIPSLLETSKAINTDHQSRQSPSSVFASLFNLHYHGARRTPRCPNELAAPVRRHKEVVEHSDAYLLLSFSLVSLPHTFCAASCTPTPTSNHRTRTNDAADTGNAQNASGEGE</sequence>
<name>A0AAD6S5D0_9AGAR</name>
<dbReference type="AlphaFoldDB" id="A0AAD6S5D0"/>
<comment type="caution">
    <text evidence="2">The sequence shown here is derived from an EMBL/GenBank/DDBJ whole genome shotgun (WGS) entry which is preliminary data.</text>
</comment>
<reference evidence="2" key="1">
    <citation type="submission" date="2023-03" db="EMBL/GenBank/DDBJ databases">
        <title>Massive genome expansion in bonnet fungi (Mycena s.s.) driven by repeated elements and novel gene families across ecological guilds.</title>
        <authorList>
            <consortium name="Lawrence Berkeley National Laboratory"/>
            <person name="Harder C.B."/>
            <person name="Miyauchi S."/>
            <person name="Viragh M."/>
            <person name="Kuo A."/>
            <person name="Thoen E."/>
            <person name="Andreopoulos B."/>
            <person name="Lu D."/>
            <person name="Skrede I."/>
            <person name="Drula E."/>
            <person name="Henrissat B."/>
            <person name="Morin E."/>
            <person name="Kohler A."/>
            <person name="Barry K."/>
            <person name="LaButti K."/>
            <person name="Morin E."/>
            <person name="Salamov A."/>
            <person name="Lipzen A."/>
            <person name="Mereny Z."/>
            <person name="Hegedus B."/>
            <person name="Baldrian P."/>
            <person name="Stursova M."/>
            <person name="Weitz H."/>
            <person name="Taylor A."/>
            <person name="Grigoriev I.V."/>
            <person name="Nagy L.G."/>
            <person name="Martin F."/>
            <person name="Kauserud H."/>
        </authorList>
    </citation>
    <scope>NUCLEOTIDE SEQUENCE</scope>
    <source>
        <strain evidence="2">CBHHK200</strain>
    </source>
</reference>
<gene>
    <name evidence="2" type="ORF">C8F04DRAFT_1273581</name>
</gene>
<dbReference type="Proteomes" id="UP001218188">
    <property type="component" value="Unassembled WGS sequence"/>
</dbReference>
<organism evidence="2 3">
    <name type="scientific">Mycena alexandri</name>
    <dbReference type="NCBI Taxonomy" id="1745969"/>
    <lineage>
        <taxon>Eukaryota</taxon>
        <taxon>Fungi</taxon>
        <taxon>Dikarya</taxon>
        <taxon>Basidiomycota</taxon>
        <taxon>Agaricomycotina</taxon>
        <taxon>Agaricomycetes</taxon>
        <taxon>Agaricomycetidae</taxon>
        <taxon>Agaricales</taxon>
        <taxon>Marasmiineae</taxon>
        <taxon>Mycenaceae</taxon>
        <taxon>Mycena</taxon>
    </lineage>
</organism>
<keyword evidence="3" id="KW-1185">Reference proteome</keyword>
<accession>A0AAD6S5D0</accession>
<proteinExistence type="predicted"/>
<evidence type="ECO:0000313" key="2">
    <source>
        <dbReference type="EMBL" id="KAJ7021529.1"/>
    </source>
</evidence>
<evidence type="ECO:0000256" key="1">
    <source>
        <dbReference type="SAM" id="MobiDB-lite"/>
    </source>
</evidence>